<evidence type="ECO:0000313" key="1">
    <source>
        <dbReference type="EMBL" id="VEL16213.1"/>
    </source>
</evidence>
<comment type="caution">
    <text evidence="1">The sequence shown here is derived from an EMBL/GenBank/DDBJ whole genome shotgun (WGS) entry which is preliminary data.</text>
</comment>
<dbReference type="AlphaFoldDB" id="A0A3S5BSF2"/>
<keyword evidence="2" id="KW-1185">Reference proteome</keyword>
<gene>
    <name evidence="1" type="ORF">PXEA_LOCUS9653</name>
</gene>
<proteinExistence type="predicted"/>
<protein>
    <submittedName>
        <fullName evidence="1">Uncharacterized protein</fullName>
    </submittedName>
</protein>
<reference evidence="1" key="1">
    <citation type="submission" date="2018-11" db="EMBL/GenBank/DDBJ databases">
        <authorList>
            <consortium name="Pathogen Informatics"/>
        </authorList>
    </citation>
    <scope>NUCLEOTIDE SEQUENCE</scope>
</reference>
<organism evidence="1 2">
    <name type="scientific">Protopolystoma xenopodis</name>
    <dbReference type="NCBI Taxonomy" id="117903"/>
    <lineage>
        <taxon>Eukaryota</taxon>
        <taxon>Metazoa</taxon>
        <taxon>Spiralia</taxon>
        <taxon>Lophotrochozoa</taxon>
        <taxon>Platyhelminthes</taxon>
        <taxon>Monogenea</taxon>
        <taxon>Polyopisthocotylea</taxon>
        <taxon>Polystomatidea</taxon>
        <taxon>Polystomatidae</taxon>
        <taxon>Protopolystoma</taxon>
    </lineage>
</organism>
<dbReference type="EMBL" id="CAAALY010027577">
    <property type="protein sequence ID" value="VEL16213.1"/>
    <property type="molecule type" value="Genomic_DNA"/>
</dbReference>
<sequence length="121" mass="13226">MRRRSTQGPILPLSSAVPCHTLGSEDHQGYLNHHRISQIPIPIGVPIPNAELTNDDWLSPPPTWSCIRGPQAPNEHTLTSYWCMLPVSSLMSPPKDLMHALDAAGPLGLVLTAEDFGRAFL</sequence>
<dbReference type="Proteomes" id="UP000784294">
    <property type="component" value="Unassembled WGS sequence"/>
</dbReference>
<evidence type="ECO:0000313" key="2">
    <source>
        <dbReference type="Proteomes" id="UP000784294"/>
    </source>
</evidence>
<name>A0A3S5BSF2_9PLAT</name>
<accession>A0A3S5BSF2</accession>